<organism evidence="1 2">
    <name type="scientific">Salipiger marinus</name>
    <dbReference type="NCBI Taxonomy" id="555512"/>
    <lineage>
        <taxon>Bacteria</taxon>
        <taxon>Pseudomonadati</taxon>
        <taxon>Pseudomonadota</taxon>
        <taxon>Alphaproteobacteria</taxon>
        <taxon>Rhodobacterales</taxon>
        <taxon>Roseobacteraceae</taxon>
        <taxon>Salipiger</taxon>
    </lineage>
</organism>
<dbReference type="STRING" id="555512.SAMN04487993_10285"/>
<dbReference type="Proteomes" id="UP000199093">
    <property type="component" value="Unassembled WGS sequence"/>
</dbReference>
<dbReference type="RefSeq" id="WP_089851323.1">
    <property type="nucleotide sequence ID" value="NZ_FNEJ01000028.1"/>
</dbReference>
<evidence type="ECO:0000313" key="1">
    <source>
        <dbReference type="EMBL" id="SDJ36758.1"/>
    </source>
</evidence>
<sequence length="104" mass="11366">MSLRLVVNNSGQPAAQAAPASCTKVLDRYWLRIAAPEIWARFLHTAFAGPEAVAVHFEVRFSTACNWWNGLNRPSADKMLIAMVEMPEALTAALAAELDARRAA</sequence>
<dbReference type="AlphaFoldDB" id="A0A1G8T5A8"/>
<dbReference type="OrthoDB" id="7870010at2"/>
<name>A0A1G8T5A8_9RHOB</name>
<dbReference type="EMBL" id="FNEJ01000028">
    <property type="protein sequence ID" value="SDJ36758.1"/>
    <property type="molecule type" value="Genomic_DNA"/>
</dbReference>
<protein>
    <submittedName>
        <fullName evidence="1">Uncharacterized protein</fullName>
    </submittedName>
</protein>
<proteinExistence type="predicted"/>
<gene>
    <name evidence="1" type="ORF">SAMN04487993_10285</name>
</gene>
<evidence type="ECO:0000313" key="2">
    <source>
        <dbReference type="Proteomes" id="UP000199093"/>
    </source>
</evidence>
<reference evidence="1 2" key="1">
    <citation type="submission" date="2016-10" db="EMBL/GenBank/DDBJ databases">
        <authorList>
            <person name="de Groot N.N."/>
        </authorList>
    </citation>
    <scope>NUCLEOTIDE SEQUENCE [LARGE SCALE GENOMIC DNA]</scope>
    <source>
        <strain evidence="1 2">DSM 26424</strain>
    </source>
</reference>
<keyword evidence="2" id="KW-1185">Reference proteome</keyword>
<accession>A0A1G8T5A8</accession>